<dbReference type="Pfam" id="PF21831">
    <property type="entry name" value="DUF6891"/>
    <property type="match status" value="1"/>
</dbReference>
<gene>
    <name evidence="2" type="ORF">GJ700_21660</name>
</gene>
<keyword evidence="3" id="KW-1185">Reference proteome</keyword>
<dbReference type="InterPro" id="IPR054186">
    <property type="entry name" value="DUF6891"/>
</dbReference>
<evidence type="ECO:0000313" key="2">
    <source>
        <dbReference type="EMBL" id="MRV74317.1"/>
    </source>
</evidence>
<proteinExistence type="predicted"/>
<dbReference type="Proteomes" id="UP000446768">
    <property type="component" value="Unassembled WGS sequence"/>
</dbReference>
<evidence type="ECO:0000313" key="3">
    <source>
        <dbReference type="Proteomes" id="UP000446768"/>
    </source>
</evidence>
<protein>
    <recommendedName>
        <fullName evidence="1">DUF6891 domain-containing protein</fullName>
    </recommendedName>
</protein>
<accession>A0A7X2IR92</accession>
<evidence type="ECO:0000259" key="1">
    <source>
        <dbReference type="Pfam" id="PF21831"/>
    </source>
</evidence>
<organism evidence="2 3">
    <name type="scientific">Pseudoduganella rivuli</name>
    <dbReference type="NCBI Taxonomy" id="2666085"/>
    <lineage>
        <taxon>Bacteria</taxon>
        <taxon>Pseudomonadati</taxon>
        <taxon>Pseudomonadota</taxon>
        <taxon>Betaproteobacteria</taxon>
        <taxon>Burkholderiales</taxon>
        <taxon>Oxalobacteraceae</taxon>
        <taxon>Telluria group</taxon>
        <taxon>Pseudoduganella</taxon>
    </lineage>
</organism>
<feature type="domain" description="DUF6891" evidence="1">
    <location>
        <begin position="3"/>
        <end position="183"/>
    </location>
</feature>
<dbReference type="EMBL" id="WKJJ01000014">
    <property type="protein sequence ID" value="MRV74317.1"/>
    <property type="molecule type" value="Genomic_DNA"/>
</dbReference>
<dbReference type="RefSeq" id="WP_154377781.1">
    <property type="nucleotide sequence ID" value="NZ_WKJJ01000014.1"/>
</dbReference>
<comment type="caution">
    <text evidence="2">The sequence shown here is derived from an EMBL/GenBank/DDBJ whole genome shotgun (WGS) entry which is preliminary data.</text>
</comment>
<name>A0A7X2IR92_9BURK</name>
<sequence>MNEEEQYLADQINTWVWSGFYDRKEVNASLDDVLEGDVDESTLRALIEEEFQRKAVEEKSWPQFTDCNRLDDVFGDLNRAMIIALQNAGYTTSDGHDDVSEIHAKQPHGTYKGYCFYHGQDLERAVAGEGLWLAFGDMKDTEAGKTAIAAAIIEALERHGFAVEWNGNVQTRIRVPKIHWQRRVDR</sequence>
<dbReference type="AlphaFoldDB" id="A0A7X2IR92"/>
<reference evidence="2 3" key="1">
    <citation type="submission" date="2019-11" db="EMBL/GenBank/DDBJ databases">
        <title>Novel species isolated from a subtropical stream in China.</title>
        <authorList>
            <person name="Lu H."/>
        </authorList>
    </citation>
    <scope>NUCLEOTIDE SEQUENCE [LARGE SCALE GENOMIC DNA]</scope>
    <source>
        <strain evidence="2 3">FT92W</strain>
    </source>
</reference>